<evidence type="ECO:0000313" key="1">
    <source>
        <dbReference type="EMBL" id="AOJ74075.1"/>
    </source>
</evidence>
<protein>
    <submittedName>
        <fullName evidence="1">Uncharacterized protein</fullName>
    </submittedName>
</protein>
<dbReference type="Proteomes" id="UP000243680">
    <property type="component" value="Chromosome 1"/>
</dbReference>
<reference evidence="1 2" key="1">
    <citation type="submission" date="2015-12" db="EMBL/GenBank/DDBJ databases">
        <title>Diversity of Burkholderia near neighbor genomes.</title>
        <authorList>
            <person name="Sahl J."/>
            <person name="Wagner D."/>
            <person name="Keim P."/>
        </authorList>
    </citation>
    <scope>NUCLEOTIDE SEQUENCE [LARGE SCALE GENOMIC DNA]</scope>
    <source>
        <strain evidence="1 2">MSMB0783</strain>
    </source>
</reference>
<dbReference type="RefSeq" id="WP_060043247.1">
    <property type="nucleotide sequence ID" value="NZ_CP013420.1"/>
</dbReference>
<dbReference type="EMBL" id="CP013420">
    <property type="protein sequence ID" value="AOJ74075.1"/>
    <property type="molecule type" value="Genomic_DNA"/>
</dbReference>
<organism evidence="1 2">
    <name type="scientific">Burkholderia ubonensis</name>
    <dbReference type="NCBI Taxonomy" id="101571"/>
    <lineage>
        <taxon>Bacteria</taxon>
        <taxon>Pseudomonadati</taxon>
        <taxon>Pseudomonadota</taxon>
        <taxon>Betaproteobacteria</taxon>
        <taxon>Burkholderiales</taxon>
        <taxon>Burkholderiaceae</taxon>
        <taxon>Burkholderia</taxon>
        <taxon>Burkholderia cepacia complex</taxon>
    </lineage>
</organism>
<accession>A0A1B4LA74</accession>
<dbReference type="AlphaFoldDB" id="A0A1B4LA74"/>
<gene>
    <name evidence="1" type="ORF">WJ35_02590</name>
</gene>
<evidence type="ECO:0000313" key="2">
    <source>
        <dbReference type="Proteomes" id="UP000243680"/>
    </source>
</evidence>
<sequence length="108" mass="12087">MPDYRLQEAEDQHQESVQNRKLWETAIETVRDRNGARIGSRAQFYAQAEEREALRAGYAGDTGVEVMDDDGNVVGYTIEALNGPSEPTPNELSQVKAVYRELQQTIGS</sequence>
<name>A0A1B4LA74_9BURK</name>
<proteinExistence type="predicted"/>